<accession>A0ABD5VG82</accession>
<feature type="domain" description="RCK N-terminal" evidence="2">
    <location>
        <begin position="339"/>
        <end position="447"/>
    </location>
</feature>
<name>A0ABD5VG82_9EURY</name>
<sequence length="543" mass="58381">MDTWRQRTAYYLVGLAAVMLAYAGLYYYGMNAIEGRPRTFLHALQVVVETFTTTGFGSDSPWQTPEMNVLVIVMDLTGVVLIFLALPVLVFPLFEEAISTSVPTTLPDDVTDHVVICTYTTRVDPLVAELDAVDVPYVIVEPDRENAQALVEGGYDVIHDDPDTERGLRAANLADARALVADVSDQVDASIVLGARDISEDVPLVSIVEEPESVRYHELAGADVVLSPRAILGESLANKVAAALTADVGAAIEIGDQFDIVEFPIHRGSEIVGKTLAESGLREQAGVNVIGAWFDGDFESPPDPQRRIESGTVLLVSGEERALERAKELTLTESRRVEHGETIVAGYGEVGQRIAAAFDDAGLSYTVLDVEDKEGVDVVGDATDAEALERAGIHDARSLILALPDDTAAEFATLVARDRSDSVEILCRAEEVETTKKMYRAGADYVLSLATVTGRMVASEVLEEDVISLNTQIEVVRTKAPGLAGQTLADALVRSRTGCTVVALERDGELHTDVGPDTEIRAEDDLIVAGTDAGTNRFKELLA</sequence>
<dbReference type="InterPro" id="IPR036721">
    <property type="entry name" value="RCK_C_sf"/>
</dbReference>
<dbReference type="InterPro" id="IPR003148">
    <property type="entry name" value="RCK_N"/>
</dbReference>
<feature type="domain" description="RCK C-terminal" evidence="3">
    <location>
        <begin position="459"/>
        <end position="543"/>
    </location>
</feature>
<keyword evidence="1" id="KW-0812">Transmembrane</keyword>
<dbReference type="InterPro" id="IPR036291">
    <property type="entry name" value="NAD(P)-bd_dom_sf"/>
</dbReference>
<dbReference type="InterPro" id="IPR050721">
    <property type="entry name" value="Trk_Ktr_HKT_K-transport"/>
</dbReference>
<dbReference type="EMBL" id="JBHSXN010000002">
    <property type="protein sequence ID" value="MFC6953858.1"/>
    <property type="molecule type" value="Genomic_DNA"/>
</dbReference>
<comment type="caution">
    <text evidence="4">The sequence shown here is derived from an EMBL/GenBank/DDBJ whole genome shotgun (WGS) entry which is preliminary data.</text>
</comment>
<proteinExistence type="predicted"/>
<dbReference type="RefSeq" id="WP_336350808.1">
    <property type="nucleotide sequence ID" value="NZ_JAZAQL010000002.1"/>
</dbReference>
<evidence type="ECO:0000313" key="4">
    <source>
        <dbReference type="EMBL" id="MFC6953858.1"/>
    </source>
</evidence>
<gene>
    <name evidence="4" type="ORF">ACFQGB_13380</name>
</gene>
<dbReference type="SUPFAM" id="SSF116726">
    <property type="entry name" value="TrkA C-terminal domain-like"/>
    <property type="match status" value="2"/>
</dbReference>
<dbReference type="SUPFAM" id="SSF51735">
    <property type="entry name" value="NAD(P)-binding Rossmann-fold domains"/>
    <property type="match status" value="2"/>
</dbReference>
<protein>
    <submittedName>
        <fullName evidence="4">Potassium channel family protein</fullName>
    </submittedName>
</protein>
<keyword evidence="1" id="KW-1133">Transmembrane helix</keyword>
<reference evidence="4 5" key="1">
    <citation type="journal article" date="2019" name="Int. J. Syst. Evol. Microbiol.">
        <title>The Global Catalogue of Microorganisms (GCM) 10K type strain sequencing project: providing services to taxonomists for standard genome sequencing and annotation.</title>
        <authorList>
            <consortium name="The Broad Institute Genomics Platform"/>
            <consortium name="The Broad Institute Genome Sequencing Center for Infectious Disease"/>
            <person name="Wu L."/>
            <person name="Ma J."/>
        </authorList>
    </citation>
    <scope>NUCLEOTIDE SEQUENCE [LARGE SCALE GENOMIC DNA]</scope>
    <source>
        <strain evidence="4 5">GX26</strain>
    </source>
</reference>
<dbReference type="Pfam" id="PF02080">
    <property type="entry name" value="TrkA_C"/>
    <property type="match status" value="2"/>
</dbReference>
<evidence type="ECO:0000259" key="3">
    <source>
        <dbReference type="PROSITE" id="PS51202"/>
    </source>
</evidence>
<feature type="transmembrane region" description="Helical" evidence="1">
    <location>
        <begin position="9"/>
        <end position="28"/>
    </location>
</feature>
<dbReference type="GO" id="GO:0034220">
    <property type="term" value="P:monoatomic ion transmembrane transport"/>
    <property type="evidence" value="ECO:0007669"/>
    <property type="project" value="UniProtKB-KW"/>
</dbReference>
<keyword evidence="1" id="KW-0472">Membrane</keyword>
<dbReference type="AlphaFoldDB" id="A0ABD5VG82"/>
<dbReference type="PROSITE" id="PS51202">
    <property type="entry name" value="RCK_C"/>
    <property type="match status" value="2"/>
</dbReference>
<dbReference type="PANTHER" id="PTHR43833:SF9">
    <property type="entry name" value="POTASSIUM CHANNEL PROTEIN YUGO-RELATED"/>
    <property type="match status" value="1"/>
</dbReference>
<evidence type="ECO:0000313" key="5">
    <source>
        <dbReference type="Proteomes" id="UP001596395"/>
    </source>
</evidence>
<dbReference type="PANTHER" id="PTHR43833">
    <property type="entry name" value="POTASSIUM CHANNEL PROTEIN 2-RELATED-RELATED"/>
    <property type="match status" value="1"/>
</dbReference>
<evidence type="ECO:0000259" key="2">
    <source>
        <dbReference type="PROSITE" id="PS51201"/>
    </source>
</evidence>
<feature type="transmembrane region" description="Helical" evidence="1">
    <location>
        <begin position="69"/>
        <end position="94"/>
    </location>
</feature>
<dbReference type="Gene3D" id="3.30.70.1450">
    <property type="entry name" value="Regulator of K+ conductance, C-terminal domain"/>
    <property type="match status" value="2"/>
</dbReference>
<evidence type="ECO:0000256" key="1">
    <source>
        <dbReference type="SAM" id="Phobius"/>
    </source>
</evidence>
<feature type="domain" description="RCK N-terminal" evidence="2">
    <location>
        <begin position="111"/>
        <end position="226"/>
    </location>
</feature>
<keyword evidence="4" id="KW-0407">Ion channel</keyword>
<dbReference type="Gene3D" id="3.40.50.720">
    <property type="entry name" value="NAD(P)-binding Rossmann-like Domain"/>
    <property type="match status" value="2"/>
</dbReference>
<dbReference type="Pfam" id="PF02254">
    <property type="entry name" value="TrkA_N"/>
    <property type="match status" value="2"/>
</dbReference>
<organism evidence="4 5">
    <name type="scientific">Halorubellus litoreus</name>
    <dbReference type="NCBI Taxonomy" id="755308"/>
    <lineage>
        <taxon>Archaea</taxon>
        <taxon>Methanobacteriati</taxon>
        <taxon>Methanobacteriota</taxon>
        <taxon>Stenosarchaea group</taxon>
        <taxon>Halobacteria</taxon>
        <taxon>Halobacteriales</taxon>
        <taxon>Halorubellaceae</taxon>
        <taxon>Halorubellus</taxon>
    </lineage>
</organism>
<dbReference type="InterPro" id="IPR006037">
    <property type="entry name" value="RCK_C"/>
</dbReference>
<dbReference type="Gene3D" id="1.10.287.70">
    <property type="match status" value="1"/>
</dbReference>
<keyword evidence="4" id="KW-0406">Ion transport</keyword>
<keyword evidence="4" id="KW-0813">Transport</keyword>
<feature type="domain" description="RCK C-terminal" evidence="3">
    <location>
        <begin position="248"/>
        <end position="332"/>
    </location>
</feature>
<keyword evidence="5" id="KW-1185">Reference proteome</keyword>
<dbReference type="Proteomes" id="UP001596395">
    <property type="component" value="Unassembled WGS sequence"/>
</dbReference>
<dbReference type="PROSITE" id="PS51201">
    <property type="entry name" value="RCK_N"/>
    <property type="match status" value="2"/>
</dbReference>
<dbReference type="SUPFAM" id="SSF81324">
    <property type="entry name" value="Voltage-gated potassium channels"/>
    <property type="match status" value="1"/>
</dbReference>